<dbReference type="InterPro" id="IPR053146">
    <property type="entry name" value="QDO-like"/>
</dbReference>
<reference evidence="2 3" key="1">
    <citation type="submission" date="2020-03" db="EMBL/GenBank/DDBJ databases">
        <title>Sequencing the genomes of 1000 actinobacteria strains.</title>
        <authorList>
            <person name="Klenk H.-P."/>
        </authorList>
    </citation>
    <scope>NUCLEOTIDE SEQUENCE [LARGE SCALE GENOMIC DNA]</scope>
    <source>
        <strain evidence="2 3">DSM 45490</strain>
    </source>
</reference>
<keyword evidence="3" id="KW-1185">Reference proteome</keyword>
<dbReference type="EMBL" id="JAASRO010000001">
    <property type="protein sequence ID" value="NIK54737.1"/>
    <property type="molecule type" value="Genomic_DNA"/>
</dbReference>
<dbReference type="AlphaFoldDB" id="A0A7X5ZY82"/>
<dbReference type="InterPro" id="IPR014710">
    <property type="entry name" value="RmlC-like_jellyroll"/>
</dbReference>
<evidence type="ECO:0000313" key="3">
    <source>
        <dbReference type="Proteomes" id="UP000555407"/>
    </source>
</evidence>
<dbReference type="RefSeq" id="WP_167203506.1">
    <property type="nucleotide sequence ID" value="NZ_JAASRO010000001.1"/>
</dbReference>
<keyword evidence="2" id="KW-0413">Isomerase</keyword>
<dbReference type="Pfam" id="PF07883">
    <property type="entry name" value="Cupin_2"/>
    <property type="match status" value="1"/>
</dbReference>
<organism evidence="2 3">
    <name type="scientific">Kribbella shirazensis</name>
    <dbReference type="NCBI Taxonomy" id="1105143"/>
    <lineage>
        <taxon>Bacteria</taxon>
        <taxon>Bacillati</taxon>
        <taxon>Actinomycetota</taxon>
        <taxon>Actinomycetes</taxon>
        <taxon>Propionibacteriales</taxon>
        <taxon>Kribbellaceae</taxon>
        <taxon>Kribbella</taxon>
    </lineage>
</organism>
<dbReference type="SUPFAM" id="SSF51182">
    <property type="entry name" value="RmlC-like cupins"/>
    <property type="match status" value="1"/>
</dbReference>
<dbReference type="PANTHER" id="PTHR36440:SF1">
    <property type="entry name" value="PUTATIVE (AFU_ORTHOLOGUE AFUA_8G07350)-RELATED"/>
    <property type="match status" value="1"/>
</dbReference>
<dbReference type="PANTHER" id="PTHR36440">
    <property type="entry name" value="PUTATIVE (AFU_ORTHOLOGUE AFUA_8G07350)-RELATED"/>
    <property type="match status" value="1"/>
</dbReference>
<sequence length="146" mass="15549">MTGHAHVVTKDAGRTVDLGVARMRVLADEGVTETFSLTEFAGEAEGPWTVPHLHHGFEESFFVLEGEFTFTVGGEPLAAGPGTYLLVPKDTAHTISAGRGGGRFLTLMVPGGLEKMFLELGELPPNAVTDPVARKEVSARYDSIPV</sequence>
<feature type="domain" description="Cupin type-2" evidence="1">
    <location>
        <begin position="45"/>
        <end position="96"/>
    </location>
</feature>
<comment type="caution">
    <text evidence="2">The sequence shown here is derived from an EMBL/GenBank/DDBJ whole genome shotgun (WGS) entry which is preliminary data.</text>
</comment>
<protein>
    <submittedName>
        <fullName evidence="2">Mannose-6-phosphate isomerase-like protein (Cupin superfamily)</fullName>
    </submittedName>
</protein>
<dbReference type="Proteomes" id="UP000555407">
    <property type="component" value="Unassembled WGS sequence"/>
</dbReference>
<dbReference type="GO" id="GO:0016853">
    <property type="term" value="F:isomerase activity"/>
    <property type="evidence" value="ECO:0007669"/>
    <property type="project" value="UniProtKB-KW"/>
</dbReference>
<evidence type="ECO:0000313" key="2">
    <source>
        <dbReference type="EMBL" id="NIK54737.1"/>
    </source>
</evidence>
<evidence type="ECO:0000259" key="1">
    <source>
        <dbReference type="Pfam" id="PF07883"/>
    </source>
</evidence>
<dbReference type="Gene3D" id="2.60.120.10">
    <property type="entry name" value="Jelly Rolls"/>
    <property type="match status" value="1"/>
</dbReference>
<proteinExistence type="predicted"/>
<name>A0A7X5ZY82_9ACTN</name>
<accession>A0A7X5ZY82</accession>
<dbReference type="InterPro" id="IPR013096">
    <property type="entry name" value="Cupin_2"/>
</dbReference>
<gene>
    <name evidence="2" type="ORF">BJY22_000454</name>
</gene>
<dbReference type="InterPro" id="IPR011051">
    <property type="entry name" value="RmlC_Cupin_sf"/>
</dbReference>